<name>A0A1G9N3G7_9RHOB</name>
<dbReference type="PANTHER" id="PTHR36302">
    <property type="entry name" value="BLR7088 PROTEIN"/>
    <property type="match status" value="1"/>
</dbReference>
<dbReference type="SUPFAM" id="SSF110087">
    <property type="entry name" value="DR1885-like metal-binding protein"/>
    <property type="match status" value="1"/>
</dbReference>
<reference evidence="2 3" key="1">
    <citation type="submission" date="2016-10" db="EMBL/GenBank/DDBJ databases">
        <authorList>
            <person name="de Groot N.N."/>
        </authorList>
    </citation>
    <scope>NUCLEOTIDE SEQUENCE [LARGE SCALE GENOMIC DNA]</scope>
    <source>
        <strain evidence="2 3">DSM 25294</strain>
    </source>
</reference>
<dbReference type="RefSeq" id="WP_093164529.1">
    <property type="nucleotide sequence ID" value="NZ_FNEK01000117.1"/>
</dbReference>
<dbReference type="InterPro" id="IPR007410">
    <property type="entry name" value="LpqE-like"/>
</dbReference>
<dbReference type="Pfam" id="PF04314">
    <property type="entry name" value="PCuAC"/>
    <property type="match status" value="1"/>
</dbReference>
<dbReference type="Proteomes" id="UP000199382">
    <property type="component" value="Unassembled WGS sequence"/>
</dbReference>
<dbReference type="OrthoDB" id="9796962at2"/>
<dbReference type="EMBL" id="FNEK01000117">
    <property type="protein sequence ID" value="SDL80801.1"/>
    <property type="molecule type" value="Genomic_DNA"/>
</dbReference>
<evidence type="ECO:0000313" key="3">
    <source>
        <dbReference type="Proteomes" id="UP000199382"/>
    </source>
</evidence>
<accession>A0A1G9N3G7</accession>
<sequence>MSLKTILAAAAAFSLATPALAEIEIKDAYARAAMPNAKAGAAFMQIVNTGSQSDRLVGATSGIAMKTELHTHISDGNGIMKMVHVEEGFPIPAGGMHMLKRGGDHVMFMGLKGPMNDGESVTVTLSFEKAGDVTVEIPIDLQRKEGEMKMGGN</sequence>
<dbReference type="AlphaFoldDB" id="A0A1G9N3G7"/>
<feature type="signal peptide" evidence="1">
    <location>
        <begin position="1"/>
        <end position="21"/>
    </location>
</feature>
<keyword evidence="1" id="KW-0732">Signal</keyword>
<keyword evidence="3" id="KW-1185">Reference proteome</keyword>
<feature type="chain" id="PRO_5011501300" description="Copper(I)-binding protein" evidence="1">
    <location>
        <begin position="22"/>
        <end position="153"/>
    </location>
</feature>
<evidence type="ECO:0008006" key="4">
    <source>
        <dbReference type="Google" id="ProtNLM"/>
    </source>
</evidence>
<organism evidence="2 3">
    <name type="scientific">Aliiruegeria lutimaris</name>
    <dbReference type="NCBI Taxonomy" id="571298"/>
    <lineage>
        <taxon>Bacteria</taxon>
        <taxon>Pseudomonadati</taxon>
        <taxon>Pseudomonadota</taxon>
        <taxon>Alphaproteobacteria</taxon>
        <taxon>Rhodobacterales</taxon>
        <taxon>Roseobacteraceae</taxon>
        <taxon>Aliiruegeria</taxon>
    </lineage>
</organism>
<dbReference type="InterPro" id="IPR058248">
    <property type="entry name" value="Lxx211020-like"/>
</dbReference>
<dbReference type="InterPro" id="IPR036182">
    <property type="entry name" value="PCuAC_sf"/>
</dbReference>
<dbReference type="Gene3D" id="2.60.40.1890">
    <property type="entry name" value="PCu(A)C copper chaperone"/>
    <property type="match status" value="1"/>
</dbReference>
<protein>
    <recommendedName>
        <fullName evidence="4">Copper(I)-binding protein</fullName>
    </recommendedName>
</protein>
<evidence type="ECO:0000256" key="1">
    <source>
        <dbReference type="SAM" id="SignalP"/>
    </source>
</evidence>
<dbReference type="PANTHER" id="PTHR36302:SF1">
    <property type="entry name" value="COPPER CHAPERONE PCU(A)C"/>
    <property type="match status" value="1"/>
</dbReference>
<dbReference type="STRING" id="571298.SAMN04488026_11174"/>
<proteinExistence type="predicted"/>
<evidence type="ECO:0000313" key="2">
    <source>
        <dbReference type="EMBL" id="SDL80801.1"/>
    </source>
</evidence>
<gene>
    <name evidence="2" type="ORF">SAMN04488026_11174</name>
</gene>